<keyword evidence="4" id="KW-0812">Transmembrane</keyword>
<dbReference type="Proteomes" id="UP000199630">
    <property type="component" value="Unassembled WGS sequence"/>
</dbReference>
<evidence type="ECO:0000256" key="3">
    <source>
        <dbReference type="ARBA" id="ARBA00022679"/>
    </source>
</evidence>
<dbReference type="GO" id="GO:0016757">
    <property type="term" value="F:glycosyltransferase activity"/>
    <property type="evidence" value="ECO:0007669"/>
    <property type="project" value="UniProtKB-KW"/>
</dbReference>
<evidence type="ECO:0000256" key="4">
    <source>
        <dbReference type="SAM" id="Phobius"/>
    </source>
</evidence>
<evidence type="ECO:0000256" key="2">
    <source>
        <dbReference type="ARBA" id="ARBA00022676"/>
    </source>
</evidence>
<dbReference type="CDD" id="cd00761">
    <property type="entry name" value="Glyco_tranf_GTA_type"/>
    <property type="match status" value="1"/>
</dbReference>
<dbReference type="InterPro" id="IPR001173">
    <property type="entry name" value="Glyco_trans_2-like"/>
</dbReference>
<protein>
    <submittedName>
        <fullName evidence="6">Glycosyltransferase like family 2</fullName>
    </submittedName>
</protein>
<organism evidence="6 7">
    <name type="scientific">Celeribacter neptunius</name>
    <dbReference type="NCBI Taxonomy" id="588602"/>
    <lineage>
        <taxon>Bacteria</taxon>
        <taxon>Pseudomonadati</taxon>
        <taxon>Pseudomonadota</taxon>
        <taxon>Alphaproteobacteria</taxon>
        <taxon>Rhodobacterales</taxon>
        <taxon>Roseobacteraceae</taxon>
        <taxon>Celeribacter</taxon>
    </lineage>
</organism>
<feature type="transmembrane region" description="Helical" evidence="4">
    <location>
        <begin position="260"/>
        <end position="282"/>
    </location>
</feature>
<dbReference type="Gene3D" id="3.90.550.10">
    <property type="entry name" value="Spore Coat Polysaccharide Biosynthesis Protein SpsA, Chain A"/>
    <property type="match status" value="1"/>
</dbReference>
<reference evidence="7" key="1">
    <citation type="submission" date="2016-10" db="EMBL/GenBank/DDBJ databases">
        <authorList>
            <person name="Varghese N."/>
            <person name="Submissions S."/>
        </authorList>
    </citation>
    <scope>NUCLEOTIDE SEQUENCE [LARGE SCALE GENOMIC DNA]</scope>
    <source>
        <strain evidence="7">DSM 26471</strain>
    </source>
</reference>
<evidence type="ECO:0000313" key="7">
    <source>
        <dbReference type="Proteomes" id="UP000199630"/>
    </source>
</evidence>
<evidence type="ECO:0000259" key="5">
    <source>
        <dbReference type="Pfam" id="PF00535"/>
    </source>
</evidence>
<feature type="domain" description="Glycosyltransferase 2-like" evidence="5">
    <location>
        <begin position="13"/>
        <end position="176"/>
    </location>
</feature>
<sequence length="289" mass="32359">MVLGSEERQIIDVVVPVYRHWQDLYGLLNAFDQQTLDQTGFTINIVANEPVPEGVKGQEWLRNAKLVECLKPGSYAARNFGAALGVGRLLYFTDADCRPHPDCLSVLLQAHKAQPGAILVGQVQMVEPKRETLWSTLDMVRGIPQDQYVSRGYGAGASLAIPREIFTQFGGFDTQRFSGADAEFCRRVPVPVCYVPEAIVSHPCRASFHELFRKARRLRGGQLLAGAPGRRIAWGLLSVLPPVREMYQLWQRPFSVGKRIRAIVALNLIWGLLVIETMRLLVVGRPERQ</sequence>
<keyword evidence="3 6" id="KW-0808">Transferase</keyword>
<dbReference type="STRING" id="588602.SAMN04487991_2607"/>
<dbReference type="EMBL" id="FORH01000004">
    <property type="protein sequence ID" value="SFJ62662.1"/>
    <property type="molecule type" value="Genomic_DNA"/>
</dbReference>
<accession>A0A1I3SWT2</accession>
<proteinExistence type="inferred from homology"/>
<keyword evidence="4" id="KW-0472">Membrane</keyword>
<evidence type="ECO:0000256" key="1">
    <source>
        <dbReference type="ARBA" id="ARBA00006739"/>
    </source>
</evidence>
<dbReference type="Pfam" id="PF00535">
    <property type="entry name" value="Glycos_transf_2"/>
    <property type="match status" value="1"/>
</dbReference>
<keyword evidence="2" id="KW-0328">Glycosyltransferase</keyword>
<evidence type="ECO:0000313" key="6">
    <source>
        <dbReference type="EMBL" id="SFJ62662.1"/>
    </source>
</evidence>
<gene>
    <name evidence="6" type="ORF">SAMN04487991_2607</name>
</gene>
<dbReference type="PANTHER" id="PTHR43179:SF12">
    <property type="entry name" value="GALACTOFURANOSYLTRANSFERASE GLFT2"/>
    <property type="match status" value="1"/>
</dbReference>
<dbReference type="PANTHER" id="PTHR43179">
    <property type="entry name" value="RHAMNOSYLTRANSFERASE WBBL"/>
    <property type="match status" value="1"/>
</dbReference>
<comment type="similarity">
    <text evidence="1">Belongs to the glycosyltransferase 2 family.</text>
</comment>
<name>A0A1I3SWT2_9RHOB</name>
<dbReference type="SUPFAM" id="SSF53448">
    <property type="entry name" value="Nucleotide-diphospho-sugar transferases"/>
    <property type="match status" value="1"/>
</dbReference>
<keyword evidence="4" id="KW-1133">Transmembrane helix</keyword>
<dbReference type="RefSeq" id="WP_218151363.1">
    <property type="nucleotide sequence ID" value="NZ_FORH01000004.1"/>
</dbReference>
<dbReference type="AlphaFoldDB" id="A0A1I3SWT2"/>
<keyword evidence="7" id="KW-1185">Reference proteome</keyword>
<dbReference type="InterPro" id="IPR029044">
    <property type="entry name" value="Nucleotide-diphossugar_trans"/>
</dbReference>